<dbReference type="EMBL" id="LR215048">
    <property type="protein sequence ID" value="VEU79558.1"/>
    <property type="molecule type" value="Genomic_DNA"/>
</dbReference>
<dbReference type="SUPFAM" id="SSF52540">
    <property type="entry name" value="P-loop containing nucleoside triphosphate hydrolases"/>
    <property type="match status" value="1"/>
</dbReference>
<dbReference type="AlphaFoldDB" id="A0A449BFY0"/>
<evidence type="ECO:0000313" key="1">
    <source>
        <dbReference type="EMBL" id="VEU79558.1"/>
    </source>
</evidence>
<dbReference type="STRING" id="1278311.GCA_000428705_01577"/>
<dbReference type="KEGG" id="aaxa:NCTC10138_01764"/>
<organism evidence="2 3">
    <name type="scientific">Haploplasma axanthum</name>
    <name type="common">Acholeplasma axanthum</name>
    <dbReference type="NCBI Taxonomy" id="29552"/>
    <lineage>
        <taxon>Bacteria</taxon>
        <taxon>Bacillati</taxon>
        <taxon>Mycoplasmatota</taxon>
        <taxon>Mollicutes</taxon>
        <taxon>Acholeplasmatales</taxon>
        <taxon>Acholeplasmataceae</taxon>
        <taxon>Haploplasma</taxon>
    </lineage>
</organism>
<dbReference type="RefSeq" id="WP_026390987.1">
    <property type="nucleotide sequence ID" value="NZ_LR215048.1"/>
</dbReference>
<dbReference type="InterPro" id="IPR027417">
    <property type="entry name" value="P-loop_NTPase"/>
</dbReference>
<proteinExistence type="predicted"/>
<reference evidence="2 3" key="1">
    <citation type="submission" date="2019-01" db="EMBL/GenBank/DDBJ databases">
        <authorList>
            <consortium name="Pathogen Informatics"/>
        </authorList>
    </citation>
    <scope>NUCLEOTIDE SEQUENCE [LARGE SCALE GENOMIC DNA]</scope>
    <source>
        <strain evidence="2 3">NCTC10138</strain>
    </source>
</reference>
<accession>A0A449BFY0</accession>
<dbReference type="Proteomes" id="UP000289841">
    <property type="component" value="Chromosome"/>
</dbReference>
<evidence type="ECO:0000313" key="3">
    <source>
        <dbReference type="Proteomes" id="UP000289841"/>
    </source>
</evidence>
<sequence length="318" mass="38621">MIKHDWRYNLAHFPDALFLAFGKLLKLILFSFNNILRKWQSFLDVWNNSDVWRLARYLTFPLHWIWILAYKESKKKKYDSNLFDIPGLQIISGNTGAGKTSLVYEIIERYRILFGKPWYINSDFEKPRYNEPLQAYIRYHRYMEFGNVWNDFETKIQLNKNLYGGYVLDEFTRIFDHRQNQTTEYLSKFVPFRDYTVLIRKNIERIIGITQLDRLDIHLMYLVKMWHKPRIDIGFDYEDWMLKSGLFRFKIKGWYIDSYTINTSDQSNMLVPFKSWYLKAEYADFEYYDTYAYSDAYNHVPLDMPNMKYNQGGLRNAN</sequence>
<keyword evidence="3" id="KW-1185">Reference proteome</keyword>
<dbReference type="OrthoDB" id="384928at2"/>
<gene>
    <name evidence="1" type="ORF">NCTC10138_00019</name>
    <name evidence="2" type="ORF">NCTC10138_01764</name>
</gene>
<evidence type="ECO:0000313" key="2">
    <source>
        <dbReference type="EMBL" id="VEU81365.1"/>
    </source>
</evidence>
<dbReference type="EMBL" id="LR215048">
    <property type="protein sequence ID" value="VEU81365.1"/>
    <property type="molecule type" value="Genomic_DNA"/>
</dbReference>
<dbReference type="KEGG" id="aaxa:NCTC10138_00019"/>
<protein>
    <submittedName>
        <fullName evidence="2">Uncharacterized protein</fullName>
    </submittedName>
</protein>
<name>A0A449BFY0_HAPAX</name>